<gene>
    <name evidence="1" type="ORF">EJ08DRAFT_657792</name>
</gene>
<dbReference type="AlphaFoldDB" id="A0A9P4NYJ2"/>
<accession>A0A9P4NYJ2</accession>
<dbReference type="Proteomes" id="UP000800235">
    <property type="component" value="Unassembled WGS sequence"/>
</dbReference>
<dbReference type="OrthoDB" id="3938948at2759"/>
<protein>
    <submittedName>
        <fullName evidence="1">Uncharacterized protein</fullName>
    </submittedName>
</protein>
<dbReference type="EMBL" id="MU007018">
    <property type="protein sequence ID" value="KAF2434116.1"/>
    <property type="molecule type" value="Genomic_DNA"/>
</dbReference>
<organism evidence="1 2">
    <name type="scientific">Tothia fuscella</name>
    <dbReference type="NCBI Taxonomy" id="1048955"/>
    <lineage>
        <taxon>Eukaryota</taxon>
        <taxon>Fungi</taxon>
        <taxon>Dikarya</taxon>
        <taxon>Ascomycota</taxon>
        <taxon>Pezizomycotina</taxon>
        <taxon>Dothideomycetes</taxon>
        <taxon>Pleosporomycetidae</taxon>
        <taxon>Venturiales</taxon>
        <taxon>Cylindrosympodiaceae</taxon>
        <taxon>Tothia</taxon>
    </lineage>
</organism>
<proteinExistence type="predicted"/>
<comment type="caution">
    <text evidence="1">The sequence shown here is derived from an EMBL/GenBank/DDBJ whole genome shotgun (WGS) entry which is preliminary data.</text>
</comment>
<evidence type="ECO:0000313" key="1">
    <source>
        <dbReference type="EMBL" id="KAF2434116.1"/>
    </source>
</evidence>
<keyword evidence="2" id="KW-1185">Reference proteome</keyword>
<evidence type="ECO:0000313" key="2">
    <source>
        <dbReference type="Proteomes" id="UP000800235"/>
    </source>
</evidence>
<name>A0A9P4NYJ2_9PEZI</name>
<sequence>MASLGSLPTELQHNIFSYLIRPLSHLPVDGMPRTPALHEYILIRSNTNSRGGKSNLSNHPFYNLAATSRTLRGTVEAFCHSLLVQYEGVMGSKADKKDYVDWSQQVEKRGRSTGNKCERKVWVKFFNQRCIFCGKNSSRKAVFNLLMWCCKRCDVKHYGTRISKTAAQSAHKVKEIHWATPKLVFPDSDLKPLSVAISNISACAGATFLLEAEVKERAQYIKEHDPKGKLTRAAVKKQDAEKKAEYLARGLDVIGKGDGQGTKDNPFDLDTDGLHDLEDAEDLLLITSMLVVHKQVSRLADQN</sequence>
<reference evidence="1" key="1">
    <citation type="journal article" date="2020" name="Stud. Mycol.">
        <title>101 Dothideomycetes genomes: a test case for predicting lifestyles and emergence of pathogens.</title>
        <authorList>
            <person name="Haridas S."/>
            <person name="Albert R."/>
            <person name="Binder M."/>
            <person name="Bloem J."/>
            <person name="Labutti K."/>
            <person name="Salamov A."/>
            <person name="Andreopoulos B."/>
            <person name="Baker S."/>
            <person name="Barry K."/>
            <person name="Bills G."/>
            <person name="Bluhm B."/>
            <person name="Cannon C."/>
            <person name="Castanera R."/>
            <person name="Culley D."/>
            <person name="Daum C."/>
            <person name="Ezra D."/>
            <person name="Gonzalez J."/>
            <person name="Henrissat B."/>
            <person name="Kuo A."/>
            <person name="Liang C."/>
            <person name="Lipzen A."/>
            <person name="Lutzoni F."/>
            <person name="Magnuson J."/>
            <person name="Mondo S."/>
            <person name="Nolan M."/>
            <person name="Ohm R."/>
            <person name="Pangilinan J."/>
            <person name="Park H.-J."/>
            <person name="Ramirez L."/>
            <person name="Alfaro M."/>
            <person name="Sun H."/>
            <person name="Tritt A."/>
            <person name="Yoshinaga Y."/>
            <person name="Zwiers L.-H."/>
            <person name="Turgeon B."/>
            <person name="Goodwin S."/>
            <person name="Spatafora J."/>
            <person name="Crous P."/>
            <person name="Grigoriev I."/>
        </authorList>
    </citation>
    <scope>NUCLEOTIDE SEQUENCE</scope>
    <source>
        <strain evidence="1">CBS 130266</strain>
    </source>
</reference>